<dbReference type="InterPro" id="IPR003423">
    <property type="entry name" value="OMP_efflux"/>
</dbReference>
<protein>
    <submittedName>
        <fullName evidence="9">Outer membrane protein TolC</fullName>
    </submittedName>
</protein>
<evidence type="ECO:0000313" key="9">
    <source>
        <dbReference type="EMBL" id="SFL54008.1"/>
    </source>
</evidence>
<evidence type="ECO:0000256" key="8">
    <source>
        <dbReference type="SAM" id="SignalP"/>
    </source>
</evidence>
<proteinExistence type="inferred from homology"/>
<reference evidence="9 10" key="1">
    <citation type="submission" date="2016-10" db="EMBL/GenBank/DDBJ databases">
        <authorList>
            <person name="Varghese N."/>
            <person name="Submissions S."/>
        </authorList>
    </citation>
    <scope>NUCLEOTIDE SEQUENCE [LARGE SCALE GENOMIC DNA]</scope>
    <source>
        <strain evidence="9 10">DSM 1741</strain>
    </source>
</reference>
<dbReference type="AlphaFoldDB" id="A0A8G2C1S3"/>
<evidence type="ECO:0000256" key="4">
    <source>
        <dbReference type="ARBA" id="ARBA00022452"/>
    </source>
</evidence>
<dbReference type="GO" id="GO:0015288">
    <property type="term" value="F:porin activity"/>
    <property type="evidence" value="ECO:0007669"/>
    <property type="project" value="TreeGrafter"/>
</dbReference>
<keyword evidence="6" id="KW-0472">Membrane</keyword>
<dbReference type="InterPro" id="IPR051906">
    <property type="entry name" value="TolC-like"/>
</dbReference>
<evidence type="ECO:0000313" key="10">
    <source>
        <dbReference type="Proteomes" id="UP000199581"/>
    </source>
</evidence>
<keyword evidence="8" id="KW-0732">Signal</keyword>
<gene>
    <name evidence="9" type="ORF">SAMN05421830_103192</name>
</gene>
<comment type="subcellular location">
    <subcellularLocation>
        <location evidence="1">Cell outer membrane</location>
    </subcellularLocation>
</comment>
<dbReference type="GO" id="GO:1990281">
    <property type="term" value="C:efflux pump complex"/>
    <property type="evidence" value="ECO:0007669"/>
    <property type="project" value="TreeGrafter"/>
</dbReference>
<dbReference type="PANTHER" id="PTHR30026:SF21">
    <property type="entry name" value="SLR1270 PROTEIN"/>
    <property type="match status" value="1"/>
</dbReference>
<dbReference type="Pfam" id="PF02321">
    <property type="entry name" value="OEP"/>
    <property type="match status" value="2"/>
</dbReference>
<comment type="caution">
    <text evidence="9">The sequence shown here is derived from an EMBL/GenBank/DDBJ whole genome shotgun (WGS) entry which is preliminary data.</text>
</comment>
<dbReference type="SUPFAM" id="SSF56954">
    <property type="entry name" value="Outer membrane efflux proteins (OEP)"/>
    <property type="match status" value="1"/>
</dbReference>
<keyword evidence="4" id="KW-1134">Transmembrane beta strand</keyword>
<evidence type="ECO:0000256" key="6">
    <source>
        <dbReference type="ARBA" id="ARBA00023136"/>
    </source>
</evidence>
<dbReference type="PANTHER" id="PTHR30026">
    <property type="entry name" value="OUTER MEMBRANE PROTEIN TOLC"/>
    <property type="match status" value="1"/>
</dbReference>
<evidence type="ECO:0000256" key="5">
    <source>
        <dbReference type="ARBA" id="ARBA00022692"/>
    </source>
</evidence>
<keyword evidence="3" id="KW-0813">Transport</keyword>
<evidence type="ECO:0000256" key="1">
    <source>
        <dbReference type="ARBA" id="ARBA00004442"/>
    </source>
</evidence>
<dbReference type="OrthoDB" id="9814032at2"/>
<evidence type="ECO:0000256" key="7">
    <source>
        <dbReference type="ARBA" id="ARBA00023237"/>
    </source>
</evidence>
<keyword evidence="10" id="KW-1185">Reference proteome</keyword>
<feature type="chain" id="PRO_5034121048" evidence="8">
    <location>
        <begin position="23"/>
        <end position="435"/>
    </location>
</feature>
<keyword evidence="5" id="KW-0812">Transmembrane</keyword>
<evidence type="ECO:0000256" key="3">
    <source>
        <dbReference type="ARBA" id="ARBA00022448"/>
    </source>
</evidence>
<comment type="similarity">
    <text evidence="2">Belongs to the outer membrane factor (OMF) (TC 1.B.17) family.</text>
</comment>
<dbReference type="Proteomes" id="UP000199581">
    <property type="component" value="Unassembled WGS sequence"/>
</dbReference>
<dbReference type="Gene3D" id="1.20.1600.10">
    <property type="entry name" value="Outer membrane efflux proteins (OEP)"/>
    <property type="match status" value="1"/>
</dbReference>
<dbReference type="EMBL" id="FOTO01000003">
    <property type="protein sequence ID" value="SFL54008.1"/>
    <property type="molecule type" value="Genomic_DNA"/>
</dbReference>
<accession>A0A8G2C1S3</accession>
<sequence>MRILKCGLCMIYFCFFSLPAWGAETLTMREAVEIGLKSNPSVLAAREALMASDYAVKSAKAAFGPSFSTQYGYTRLDERPRSFGVNAGTLDNWELAFNVHQPLFTGFNLLTTHERAILEKEQVASQIDNVELRLIVTIQDTFLRLLQARENVRSAEDSLVRLRSQLKVNTAFYEVGLRPKLDMLQAQVDVATAEQLLLTAENNEATLIAQLNTLLGKSVEADVSYVGELRYFPMPLTLEECLERAGRHRPDLRIARQAVMLAEKDKVLAAVPYYPQVAADFNYIRQGEDPLVHGGDYHTPSQWNAQVGMKWTFFEWGKTYYGEKQAEKNVSRLGQEYLNLENDASFEVKKSFLQIQAAEKRISAARQGLIAAKESYRMAVARYEAQVGTNTDVLDAQSKQTVSEASLHEALSDYERSVAELYGAMGQRNPELLAQ</sequence>
<keyword evidence="7" id="KW-0998">Cell outer membrane</keyword>
<dbReference type="GO" id="GO:0009279">
    <property type="term" value="C:cell outer membrane"/>
    <property type="evidence" value="ECO:0007669"/>
    <property type="project" value="UniProtKB-SubCell"/>
</dbReference>
<dbReference type="GO" id="GO:0015562">
    <property type="term" value="F:efflux transmembrane transporter activity"/>
    <property type="evidence" value="ECO:0007669"/>
    <property type="project" value="InterPro"/>
</dbReference>
<organism evidence="9 10">
    <name type="scientific">Desulfomicrobium norvegicum (strain DSM 1741 / NCIMB 8310)</name>
    <name type="common">Desulfovibrio baculatus (strain Norway 4)</name>
    <name type="synonym">Desulfovibrio desulfuricans (strain Norway 4)</name>
    <dbReference type="NCBI Taxonomy" id="52561"/>
    <lineage>
        <taxon>Bacteria</taxon>
        <taxon>Pseudomonadati</taxon>
        <taxon>Thermodesulfobacteriota</taxon>
        <taxon>Desulfovibrionia</taxon>
        <taxon>Desulfovibrionales</taxon>
        <taxon>Desulfomicrobiaceae</taxon>
        <taxon>Desulfomicrobium</taxon>
    </lineage>
</organism>
<name>A0A8G2C1S3_DESNO</name>
<feature type="signal peptide" evidence="8">
    <location>
        <begin position="1"/>
        <end position="22"/>
    </location>
</feature>
<evidence type="ECO:0000256" key="2">
    <source>
        <dbReference type="ARBA" id="ARBA00007613"/>
    </source>
</evidence>